<dbReference type="RefSeq" id="XP_028869450.1">
    <property type="nucleotide sequence ID" value="XM_029013617.1"/>
</dbReference>
<feature type="compositionally biased region" description="Low complexity" evidence="1">
    <location>
        <begin position="1"/>
        <end position="15"/>
    </location>
</feature>
<keyword evidence="2" id="KW-0472">Membrane</keyword>
<reference evidence="3 4" key="1">
    <citation type="journal article" date="2017" name="BMC Genomics">
        <title>Whole-genome assembly of Babesia ovata and comparative genomics between closely related pathogens.</title>
        <authorList>
            <person name="Yamagishi J."/>
            <person name="Asada M."/>
            <person name="Hakimi H."/>
            <person name="Tanaka T.Q."/>
            <person name="Sugimoto C."/>
            <person name="Kawazu S."/>
        </authorList>
    </citation>
    <scope>NUCLEOTIDE SEQUENCE [LARGE SCALE GENOMIC DNA]</scope>
    <source>
        <strain evidence="3 4">Miyake</strain>
    </source>
</reference>
<proteinExistence type="predicted"/>
<gene>
    <name evidence="3" type="ORF">BOVATA_047000</name>
</gene>
<sequence>MDTVSPLVALAPLPAAHHRRPPRRPEDPLPPEITFKPPHRRAVPPRRRTRQGTRQRQVRHGNGENGLENLAEALKKLIGDAIESATSSLSKRENELKCPDKRYDESLCKSLDDKIVEARTALNSDQSRTAQNLVKKSLTDLASDLEKHKSNKQKHYNEVHYLSEDAREKALKDVTERQASLNTLKESLNKFTDQNNCNQLLTNLTEGLEKFLGYNSDSKGYSGEGIVYSDLDRLCDGVMSFLHGVLESVKDDDNVTTYDVTPDKKISTLPEKLGKFMHKGSNVFQEAITQVSAALRAWSGELEERTKDVKAQFNFLKDHYITNFSSALNKLSPHSIGEPSDVAGRLGECIHHAQMLLAGFSDAKNACSKLDGGLQKRLQKSVGNVEVAVEKFVAGATNEELKAVVETACREINQLEMQLQAEVSMRITNYQVTLNNIFSRDIQNPITTVKADLLQVHTDLQAWIQAANGVLQEAQAKVLEIISAVRQDQGMPQIISTAAADFVRDALALRRVIDDAKTTLQKQVEEAQKAVYTMNEALRTDLATVKQAIKQGISKYVTEQVEEARHRVEDLEHVYKQELGRVKKAVDDAVGVDDKSGVLGSLSKLDTPVKEGLKAVRESIKIKLDSFVKTQILAPIQESVGRIKGPGTGGETGLEAIETAVREYIAKFDKLTFGATVEGWAMDIMKDKTVDNHLTYYFNGNKHKDEFKSLQAKKPADVKDAVKTEIGKILQTVTSTPQFSKGSIQTSLEGIKKFLDDLAGHVDAVKQTDFSIIGRSIEEKLGITKPTYSYDRNLQSAISTVLAAVSSTAKKSGEEIDNLIKQCKLTNINTALNEASALHMKLEQATPVGNSVPESYAKKADKEIEGILTAEIGKDVTDDTNPIKFTDSGLMKEYRKWTKSDGHQKGTLRQEISKITEVFGEATKRSGNKYTVVAGHINGYDKAEQGINNQLNALISENLTKELETQLPIEPFSSKQVTLDKLVTYNGGTDSARKKHTGAKKQLQTAINKIGEAVKKNLTSAIDVKTRLEISNSTLTGYFQQIYENLNGLCEAVDKLIGNEPKYRDGLQQKLVDLDSLIKLKGPNGASPDQNKHLQGILTRINTILGTDASDDTPNTLATIFTKAAQFKTEVIDKEANDAIKNIQSFIVSQIKTKTENIQEAAKNQYQSKIKSNFDDMKKKVTEDIKIIKCVIDDDLKSGVKGLIRKVMDRENMRDKSEHNKLSQLTKHQGVHPKDRVRALAGSLRDYLRDITHYIKEEVKIPLASTKPSVGVPLFKQDNEESGKVSDVQENLRKFFVHLEDNITRTYALDNKFVNLCESLGSSVSALSAPRYSGYHHPLLLDSLKTGLSQFCAELQTAYVNKYCDQEYVNADGPKYAKLFMSILRGVIVGLEKVEAKCKENGEWTEKKICEKEGKEKNPLGVFFENCGFKVPLNDGSKQGGELKWKHEWKGKNVFGLLKDNNTGLFKFVKDAYESDVLDRLHALLHNYYSACHLNHIPTPATPTSVYKMLIWLSGFWYNPMYEKVTMYVRQLFDKPKEESKLQDPSNYKLDATRPFSATTITETLSDVCDHAEKTLVAILGFGHAEGEYAVEFTDNSHKLFYPSNAGSCFDMLVNTLNRVSYQLSLLYYQCCDTTDVGGWRDCWYGRGIGGSAWNCNTMQCPNQVSDQSATQNANQSATQNANQSATQKHNQTCTQKCNQSVNCGLKSPLQSFLEDGLPGFLPHSFKSPGCKLECTLSNHRGIPCITPMGFTDLSVAASHIQRGADLKKVLHDFCGSHDSPLSKLCGQLNCLLGTAPKTLGDMYAFYYNFLNGWKVSDAHRKDAFDAAVKKAYFGQMYDQLDISTMFNSSVHSKENHDKGDLFSLSCRDTSSVKCGRYIQPLNHSTWFIFSSRNAGKYLTWVLYLTETFYNYLEQLWKECCDNCNKKGARCHDRSCVEKCQVKSAYVAQKSDTADADSKKLDNKNHSNECKSIVNCPLTRPTLCKYGFVFKSPWSLIGDKGTGKKRSCKDFCEALQRVLSKEKNTNDVLSKLIFETISEFLWKIRLPFSITLLALWSLSLLYLLHITVVRLDVLRIRSHLRSPSSHRIAAQSLLAAARVKALANVKYFSP</sequence>
<feature type="region of interest" description="Disordered" evidence="1">
    <location>
        <begin position="1"/>
        <end position="67"/>
    </location>
</feature>
<dbReference type="EMBL" id="BDSA01000022">
    <property type="protein sequence ID" value="GBE63207.1"/>
    <property type="molecule type" value="Genomic_DNA"/>
</dbReference>
<evidence type="ECO:0000256" key="2">
    <source>
        <dbReference type="SAM" id="Phobius"/>
    </source>
</evidence>
<keyword evidence="2" id="KW-1133">Transmembrane helix</keyword>
<protein>
    <recommendedName>
        <fullName evidence="5">C3H1-type domain-containing protein</fullName>
    </recommendedName>
</protein>
<accession>A0A2H6KJP1</accession>
<comment type="caution">
    <text evidence="3">The sequence shown here is derived from an EMBL/GenBank/DDBJ whole genome shotgun (WGS) entry which is preliminary data.</text>
</comment>
<keyword evidence="2" id="KW-0812">Transmembrane</keyword>
<dbReference type="GeneID" id="39876977"/>
<evidence type="ECO:0008006" key="5">
    <source>
        <dbReference type="Google" id="ProtNLM"/>
    </source>
</evidence>
<feature type="transmembrane region" description="Helical" evidence="2">
    <location>
        <begin position="2046"/>
        <end position="2071"/>
    </location>
</feature>
<evidence type="ECO:0000313" key="3">
    <source>
        <dbReference type="EMBL" id="GBE63207.1"/>
    </source>
</evidence>
<dbReference type="Proteomes" id="UP000236319">
    <property type="component" value="Unassembled WGS sequence"/>
</dbReference>
<evidence type="ECO:0000256" key="1">
    <source>
        <dbReference type="SAM" id="MobiDB-lite"/>
    </source>
</evidence>
<keyword evidence="4" id="KW-1185">Reference proteome</keyword>
<dbReference type="VEuPathDB" id="PiroplasmaDB:BOVATA_047000"/>
<organism evidence="3 4">
    <name type="scientific">Babesia ovata</name>
    <dbReference type="NCBI Taxonomy" id="189622"/>
    <lineage>
        <taxon>Eukaryota</taxon>
        <taxon>Sar</taxon>
        <taxon>Alveolata</taxon>
        <taxon>Apicomplexa</taxon>
        <taxon>Aconoidasida</taxon>
        <taxon>Piroplasmida</taxon>
        <taxon>Babesiidae</taxon>
        <taxon>Babesia</taxon>
    </lineage>
</organism>
<feature type="compositionally biased region" description="Basic residues" evidence="1">
    <location>
        <begin position="37"/>
        <end position="59"/>
    </location>
</feature>
<name>A0A2H6KJP1_9APIC</name>
<evidence type="ECO:0000313" key="4">
    <source>
        <dbReference type="Proteomes" id="UP000236319"/>
    </source>
</evidence>